<sequence>MINLKLLPFLLLPIISIHSFAQKQLLLKSNSPTLDIRDGNNLRKGRWSIDPKTKPDIYEAFIDKKSKRVTFISDIDSISFKVKAGKKYPFLVILNKKDTAYTQINGIKDIPAAKFRKRYITSHNGKSFVEIPPIYELFNIVVALTNNAKKDEGLVVKHTPYYQDLLLWFDKYKDEPIVKRIDSALSKNLMGFVSLKMDAYAFDLSTNGKIVESKIYNRINSGRFNTLKPYIEALQSFADKSKFQDFYKNNSRFYSHQLKTYKDSIDLQEMQKWLTQNFPTTRYNSFKVIFSPLVGNIQSAIWFENNGFKEAQAHVNFPYRDSNDEKEFSSKALNLKEGNILFTELNHSFINPEAEKPHYQKAITNAFSDMTSWNEKGKPAALYYNTPYTCFNEYMNWGLVSLRYVDYAPAIEQEKLIAVVEKKQIEARGFKKFGIFNQYLIQIYKTREKGQTIADLYPLIIKWFEENK</sequence>
<gene>
    <name evidence="1" type="ORF">ACFSR2_16175</name>
</gene>
<name>A0ABW5J9E4_9BACT</name>
<dbReference type="Pfam" id="PF16286">
    <property type="entry name" value="DUF4932"/>
    <property type="match status" value="1"/>
</dbReference>
<organism evidence="1 2">
    <name type="scientific">Emticicia soli</name>
    <dbReference type="NCBI Taxonomy" id="2027878"/>
    <lineage>
        <taxon>Bacteria</taxon>
        <taxon>Pseudomonadati</taxon>
        <taxon>Bacteroidota</taxon>
        <taxon>Cytophagia</taxon>
        <taxon>Cytophagales</taxon>
        <taxon>Leadbetterellaceae</taxon>
        <taxon>Emticicia</taxon>
    </lineage>
</organism>
<proteinExistence type="predicted"/>
<accession>A0ABW5J9E4</accession>
<reference evidence="2" key="1">
    <citation type="journal article" date="2019" name="Int. J. Syst. Evol. Microbiol.">
        <title>The Global Catalogue of Microorganisms (GCM) 10K type strain sequencing project: providing services to taxonomists for standard genome sequencing and annotation.</title>
        <authorList>
            <consortium name="The Broad Institute Genomics Platform"/>
            <consortium name="The Broad Institute Genome Sequencing Center for Infectious Disease"/>
            <person name="Wu L."/>
            <person name="Ma J."/>
        </authorList>
    </citation>
    <scope>NUCLEOTIDE SEQUENCE [LARGE SCALE GENOMIC DNA]</scope>
    <source>
        <strain evidence="2">KCTC 52344</strain>
    </source>
</reference>
<protein>
    <submittedName>
        <fullName evidence="1">DUF4932 domain-containing protein</fullName>
    </submittedName>
</protein>
<dbReference type="InterPro" id="IPR032560">
    <property type="entry name" value="DUF4932"/>
</dbReference>
<keyword evidence="2" id="KW-1185">Reference proteome</keyword>
<dbReference type="EMBL" id="JBHULC010000019">
    <property type="protein sequence ID" value="MFD2522436.1"/>
    <property type="molecule type" value="Genomic_DNA"/>
</dbReference>
<dbReference type="Proteomes" id="UP001597510">
    <property type="component" value="Unassembled WGS sequence"/>
</dbReference>
<evidence type="ECO:0000313" key="2">
    <source>
        <dbReference type="Proteomes" id="UP001597510"/>
    </source>
</evidence>
<comment type="caution">
    <text evidence="1">The sequence shown here is derived from an EMBL/GenBank/DDBJ whole genome shotgun (WGS) entry which is preliminary data.</text>
</comment>
<dbReference type="RefSeq" id="WP_340240348.1">
    <property type="nucleotide sequence ID" value="NZ_JBBEWC010000020.1"/>
</dbReference>
<evidence type="ECO:0000313" key="1">
    <source>
        <dbReference type="EMBL" id="MFD2522436.1"/>
    </source>
</evidence>